<dbReference type="InterPro" id="IPR025943">
    <property type="entry name" value="Sigma_54_int_dom_ATP-bd_2"/>
</dbReference>
<dbReference type="PROSITE" id="PS00676">
    <property type="entry name" value="SIGMA54_INTERACT_2"/>
    <property type="match status" value="1"/>
</dbReference>
<dbReference type="Proteomes" id="UP000178606">
    <property type="component" value="Unassembled WGS sequence"/>
</dbReference>
<comment type="caution">
    <text evidence="8">The sequence shown here is derived from an EMBL/GenBank/DDBJ whole genome shotgun (WGS) entry which is preliminary data.</text>
</comment>
<proteinExistence type="predicted"/>
<dbReference type="Pfam" id="PF00158">
    <property type="entry name" value="Sigma54_activat"/>
    <property type="match status" value="1"/>
</dbReference>
<dbReference type="InterPro" id="IPR029016">
    <property type="entry name" value="GAF-like_dom_sf"/>
</dbReference>
<dbReference type="SMART" id="SM00065">
    <property type="entry name" value="GAF"/>
    <property type="match status" value="1"/>
</dbReference>
<keyword evidence="1" id="KW-0547">Nucleotide-binding</keyword>
<dbReference type="SMART" id="SM00382">
    <property type="entry name" value="AAA"/>
    <property type="match status" value="1"/>
</dbReference>
<keyword evidence="5" id="KW-0804">Transcription</keyword>
<dbReference type="InterPro" id="IPR025944">
    <property type="entry name" value="Sigma_54_int_dom_CS"/>
</dbReference>
<dbReference type="PRINTS" id="PR01590">
    <property type="entry name" value="HTHFIS"/>
</dbReference>
<dbReference type="InterPro" id="IPR025662">
    <property type="entry name" value="Sigma_54_int_dom_ATP-bd_1"/>
</dbReference>
<evidence type="ECO:0000313" key="9">
    <source>
        <dbReference type="Proteomes" id="UP000178606"/>
    </source>
</evidence>
<dbReference type="Gene3D" id="3.40.50.300">
    <property type="entry name" value="P-loop containing nucleotide triphosphate hydrolases"/>
    <property type="match status" value="1"/>
</dbReference>
<evidence type="ECO:0000256" key="3">
    <source>
        <dbReference type="ARBA" id="ARBA00023015"/>
    </source>
</evidence>
<keyword evidence="3" id="KW-0805">Transcription regulation</keyword>
<evidence type="ECO:0000313" key="8">
    <source>
        <dbReference type="EMBL" id="OGG43560.1"/>
    </source>
</evidence>
<sequence length="506" mass="56770">MLPAAEGGIERRMATLMEVARLLNSSRVPEEVLRLTLEWATRVMDAEAGSVILLDKPSDELVIKVATGPKGQEAQGKRFRKGEGIAGWVAETGEPRIVPDVRRNERFFDGIDRTTGFRTHSILAVPLRVKDETIGVLEVLNKRDGRCFDDEDLRLFAAFADLAAVGIDNAGAYEEMRTENRRLRMRLDLERLILGPSPATREVTRQIERVARREVTVLLRGETGTGKELVARAIHDWSPRRDRPFVTVDCGAMSEGLWESELFGHKRGAFTGAVQDREGLFEAAHGGTIFLDEVGNTPLELQVRLLRVLQEGEIRRVGETHVRKVDVRLIAATNQDLERAVKEEDFREDLFFRLNVVPILLPPLRERVDDIPFLVNYFIEKYNQELVGRVEEVSSEAMQALLTYPWPGNIRELENVIKRIIVLVGEGSIRPEHLPPEVRQGAPAGPGEPPPIADNTLEGVERAQIARALREAKGNQSRAARLLGISREKLRYRMRKYGLGTGRGGA</sequence>
<dbReference type="EMBL" id="MFKF01000432">
    <property type="protein sequence ID" value="OGG43560.1"/>
    <property type="molecule type" value="Genomic_DNA"/>
</dbReference>
<dbReference type="InterPro" id="IPR003593">
    <property type="entry name" value="AAA+_ATPase"/>
</dbReference>
<keyword evidence="2" id="KW-0067">ATP-binding</keyword>
<dbReference type="GO" id="GO:0006355">
    <property type="term" value="P:regulation of DNA-templated transcription"/>
    <property type="evidence" value="ECO:0007669"/>
    <property type="project" value="InterPro"/>
</dbReference>
<dbReference type="InterPro" id="IPR027417">
    <property type="entry name" value="P-loop_NTPase"/>
</dbReference>
<gene>
    <name evidence="8" type="ORF">A3F84_20515</name>
</gene>
<dbReference type="GO" id="GO:0043565">
    <property type="term" value="F:sequence-specific DNA binding"/>
    <property type="evidence" value="ECO:0007669"/>
    <property type="project" value="InterPro"/>
</dbReference>
<dbReference type="Pfam" id="PF25601">
    <property type="entry name" value="AAA_lid_14"/>
    <property type="match status" value="1"/>
</dbReference>
<dbReference type="PROSITE" id="PS00675">
    <property type="entry name" value="SIGMA54_INTERACT_1"/>
    <property type="match status" value="1"/>
</dbReference>
<dbReference type="Pfam" id="PF02954">
    <property type="entry name" value="HTH_8"/>
    <property type="match status" value="1"/>
</dbReference>
<reference evidence="8 9" key="1">
    <citation type="journal article" date="2016" name="Nat. Commun.">
        <title>Thousands of microbial genomes shed light on interconnected biogeochemical processes in an aquifer system.</title>
        <authorList>
            <person name="Anantharaman K."/>
            <person name="Brown C.T."/>
            <person name="Hug L.A."/>
            <person name="Sharon I."/>
            <person name="Castelle C.J."/>
            <person name="Probst A.J."/>
            <person name="Thomas B.C."/>
            <person name="Singh A."/>
            <person name="Wilkins M.J."/>
            <person name="Karaoz U."/>
            <person name="Brodie E.L."/>
            <person name="Williams K.H."/>
            <person name="Hubbard S.S."/>
            <person name="Banfield J.F."/>
        </authorList>
    </citation>
    <scope>NUCLEOTIDE SEQUENCE [LARGE SCALE GENOMIC DNA]</scope>
    <source>
        <strain evidence="9">RIFCSPLOWO2_12_FULL_64_10</strain>
    </source>
</reference>
<evidence type="ECO:0000256" key="1">
    <source>
        <dbReference type="ARBA" id="ARBA00022741"/>
    </source>
</evidence>
<evidence type="ECO:0000256" key="4">
    <source>
        <dbReference type="ARBA" id="ARBA00023125"/>
    </source>
</evidence>
<dbReference type="SUPFAM" id="SSF46689">
    <property type="entry name" value="Homeodomain-like"/>
    <property type="match status" value="1"/>
</dbReference>
<dbReference type="Pfam" id="PF13185">
    <property type="entry name" value="GAF_2"/>
    <property type="match status" value="1"/>
</dbReference>
<dbReference type="PROSITE" id="PS00688">
    <property type="entry name" value="SIGMA54_INTERACT_3"/>
    <property type="match status" value="1"/>
</dbReference>
<dbReference type="InterPro" id="IPR002197">
    <property type="entry name" value="HTH_Fis"/>
</dbReference>
<dbReference type="Gene3D" id="3.30.450.40">
    <property type="match status" value="1"/>
</dbReference>
<feature type="region of interest" description="Disordered" evidence="6">
    <location>
        <begin position="433"/>
        <end position="455"/>
    </location>
</feature>
<dbReference type="SUPFAM" id="SSF52540">
    <property type="entry name" value="P-loop containing nucleoside triphosphate hydrolases"/>
    <property type="match status" value="1"/>
</dbReference>
<dbReference type="CDD" id="cd00009">
    <property type="entry name" value="AAA"/>
    <property type="match status" value="1"/>
</dbReference>
<dbReference type="InterPro" id="IPR009057">
    <property type="entry name" value="Homeodomain-like_sf"/>
</dbReference>
<accession>A0A1F6C321</accession>
<evidence type="ECO:0000256" key="6">
    <source>
        <dbReference type="SAM" id="MobiDB-lite"/>
    </source>
</evidence>
<dbReference type="InterPro" id="IPR002078">
    <property type="entry name" value="Sigma_54_int"/>
</dbReference>
<protein>
    <recommendedName>
        <fullName evidence="7">Sigma-54 factor interaction domain-containing protein</fullName>
    </recommendedName>
</protein>
<dbReference type="InterPro" id="IPR058031">
    <property type="entry name" value="AAA_lid_NorR"/>
</dbReference>
<dbReference type="Gene3D" id="1.10.10.60">
    <property type="entry name" value="Homeodomain-like"/>
    <property type="match status" value="1"/>
</dbReference>
<dbReference type="Gene3D" id="1.10.8.60">
    <property type="match status" value="1"/>
</dbReference>
<organism evidence="8 9">
    <name type="scientific">Handelsmanbacteria sp. (strain RIFCSPLOWO2_12_FULL_64_10)</name>
    <dbReference type="NCBI Taxonomy" id="1817868"/>
    <lineage>
        <taxon>Bacteria</taxon>
        <taxon>Candidatus Handelsmaniibacteriota</taxon>
    </lineage>
</organism>
<evidence type="ECO:0000256" key="5">
    <source>
        <dbReference type="ARBA" id="ARBA00023163"/>
    </source>
</evidence>
<name>A0A1F6C321_HANXR</name>
<dbReference type="PANTHER" id="PTHR32071">
    <property type="entry name" value="TRANSCRIPTIONAL REGULATORY PROTEIN"/>
    <property type="match status" value="1"/>
</dbReference>
<dbReference type="GO" id="GO:0005524">
    <property type="term" value="F:ATP binding"/>
    <property type="evidence" value="ECO:0007669"/>
    <property type="project" value="UniProtKB-KW"/>
</dbReference>
<dbReference type="AlphaFoldDB" id="A0A1F6C321"/>
<dbReference type="FunFam" id="3.40.50.300:FF:000006">
    <property type="entry name" value="DNA-binding transcriptional regulator NtrC"/>
    <property type="match status" value="1"/>
</dbReference>
<keyword evidence="4" id="KW-0238">DNA-binding</keyword>
<dbReference type="SUPFAM" id="SSF55781">
    <property type="entry name" value="GAF domain-like"/>
    <property type="match status" value="1"/>
</dbReference>
<dbReference type="PROSITE" id="PS50045">
    <property type="entry name" value="SIGMA54_INTERACT_4"/>
    <property type="match status" value="1"/>
</dbReference>
<feature type="domain" description="Sigma-54 factor interaction" evidence="7">
    <location>
        <begin position="193"/>
        <end position="422"/>
    </location>
</feature>
<evidence type="ECO:0000256" key="2">
    <source>
        <dbReference type="ARBA" id="ARBA00022840"/>
    </source>
</evidence>
<evidence type="ECO:0000259" key="7">
    <source>
        <dbReference type="PROSITE" id="PS50045"/>
    </source>
</evidence>
<dbReference type="InterPro" id="IPR003018">
    <property type="entry name" value="GAF"/>
</dbReference>